<evidence type="ECO:0000313" key="1">
    <source>
        <dbReference type="EMBL" id="CAK5078239.1"/>
    </source>
</evidence>
<proteinExistence type="predicted"/>
<reference evidence="1" key="1">
    <citation type="submission" date="2023-11" db="EMBL/GenBank/DDBJ databases">
        <authorList>
            <person name="Poullet M."/>
        </authorList>
    </citation>
    <scope>NUCLEOTIDE SEQUENCE</scope>
    <source>
        <strain evidence="1">E1834</strain>
    </source>
</reference>
<name>A0ACB0ZI57_MELEN</name>
<comment type="caution">
    <text evidence="1">The sequence shown here is derived from an EMBL/GenBank/DDBJ whole genome shotgun (WGS) entry which is preliminary data.</text>
</comment>
<dbReference type="EMBL" id="CAVMJV010000035">
    <property type="protein sequence ID" value="CAK5078239.1"/>
    <property type="molecule type" value="Genomic_DNA"/>
</dbReference>
<keyword evidence="2" id="KW-1185">Reference proteome</keyword>
<dbReference type="Proteomes" id="UP001497535">
    <property type="component" value="Unassembled WGS sequence"/>
</dbReference>
<evidence type="ECO:0000313" key="2">
    <source>
        <dbReference type="Proteomes" id="UP001497535"/>
    </source>
</evidence>
<organism evidence="1 2">
    <name type="scientific">Meloidogyne enterolobii</name>
    <name type="common">Root-knot nematode worm</name>
    <name type="synonym">Meloidogyne mayaguensis</name>
    <dbReference type="NCBI Taxonomy" id="390850"/>
    <lineage>
        <taxon>Eukaryota</taxon>
        <taxon>Metazoa</taxon>
        <taxon>Ecdysozoa</taxon>
        <taxon>Nematoda</taxon>
        <taxon>Chromadorea</taxon>
        <taxon>Rhabditida</taxon>
        <taxon>Tylenchina</taxon>
        <taxon>Tylenchomorpha</taxon>
        <taxon>Tylenchoidea</taxon>
        <taxon>Meloidogynidae</taxon>
        <taxon>Meloidogyninae</taxon>
        <taxon>Meloidogyne</taxon>
    </lineage>
</organism>
<sequence>MSTHSQSNGESISIVDGDEALKSQGGVDVTEDKLVSISSVSSSADDRSVGNSTDEDVQDNADLEEREELLATGDELQETDVELIDSGNEVSLLDEKHEAARGRAISRLIGFSLVLIIVPLTAMYLSYRFIFTGNFYKKISFIILVATNYFHLPRDKAVLYGGLVAAALVYVILGLFAWIAYKDEQQTEITDDKTKNVESKKID</sequence>
<accession>A0ACB0ZI57</accession>
<protein>
    <submittedName>
        <fullName evidence="1">Uncharacterized protein</fullName>
    </submittedName>
</protein>
<gene>
    <name evidence="1" type="ORF">MENTE1834_LOCUS25283</name>
</gene>